<feature type="transmembrane region" description="Helical" evidence="6">
    <location>
        <begin position="220"/>
        <end position="241"/>
    </location>
</feature>
<dbReference type="Proteomes" id="UP000017836">
    <property type="component" value="Unassembled WGS sequence"/>
</dbReference>
<feature type="transmembrane region" description="Helical" evidence="6">
    <location>
        <begin position="12"/>
        <end position="37"/>
    </location>
</feature>
<gene>
    <name evidence="8" type="ORF">AMTR_s00106p00117520</name>
</gene>
<feature type="domain" description="EamA" evidence="7">
    <location>
        <begin position="190"/>
        <end position="329"/>
    </location>
</feature>
<feature type="domain" description="EamA" evidence="7">
    <location>
        <begin position="18"/>
        <end position="155"/>
    </location>
</feature>
<protein>
    <recommendedName>
        <fullName evidence="6">WAT1-related protein</fullName>
    </recommendedName>
</protein>
<evidence type="ECO:0000313" key="9">
    <source>
        <dbReference type="Proteomes" id="UP000017836"/>
    </source>
</evidence>
<comment type="subcellular location">
    <subcellularLocation>
        <location evidence="1 6">Membrane</location>
        <topology evidence="1 6">Multi-pass membrane protein</topology>
    </subcellularLocation>
</comment>
<evidence type="ECO:0000256" key="3">
    <source>
        <dbReference type="ARBA" id="ARBA00022692"/>
    </source>
</evidence>
<dbReference type="Gramene" id="ERN00740">
    <property type="protein sequence ID" value="ERN00740"/>
    <property type="gene ID" value="AMTR_s00106p00117520"/>
</dbReference>
<feature type="transmembrane region" description="Helical" evidence="6">
    <location>
        <begin position="43"/>
        <end position="64"/>
    </location>
</feature>
<evidence type="ECO:0000259" key="7">
    <source>
        <dbReference type="Pfam" id="PF00892"/>
    </source>
</evidence>
<feature type="transmembrane region" description="Helical" evidence="6">
    <location>
        <begin position="188"/>
        <end position="208"/>
    </location>
</feature>
<dbReference type="InterPro" id="IPR000620">
    <property type="entry name" value="EamA_dom"/>
</dbReference>
<dbReference type="AlphaFoldDB" id="W1P1C4"/>
<evidence type="ECO:0000313" key="8">
    <source>
        <dbReference type="EMBL" id="ERN00740.1"/>
    </source>
</evidence>
<dbReference type="KEGG" id="atr:18428810"/>
<accession>W1P1C4</accession>
<dbReference type="OMA" id="CVMFQTW"/>
<feature type="transmembrane region" description="Helical" evidence="6">
    <location>
        <begin position="138"/>
        <end position="158"/>
    </location>
</feature>
<feature type="transmembrane region" description="Helical" evidence="6">
    <location>
        <begin position="312"/>
        <end position="331"/>
    </location>
</feature>
<feature type="transmembrane region" description="Helical" evidence="6">
    <location>
        <begin position="76"/>
        <end position="100"/>
    </location>
</feature>
<reference evidence="9" key="1">
    <citation type="journal article" date="2013" name="Science">
        <title>The Amborella genome and the evolution of flowering plants.</title>
        <authorList>
            <consortium name="Amborella Genome Project"/>
        </authorList>
    </citation>
    <scope>NUCLEOTIDE SEQUENCE [LARGE SCALE GENOMIC DNA]</scope>
</reference>
<dbReference type="HOGENOM" id="CLU_025359_1_2_1"/>
<evidence type="ECO:0000256" key="2">
    <source>
        <dbReference type="ARBA" id="ARBA00007635"/>
    </source>
</evidence>
<organism evidence="8 9">
    <name type="scientific">Amborella trichopoda</name>
    <dbReference type="NCBI Taxonomy" id="13333"/>
    <lineage>
        <taxon>Eukaryota</taxon>
        <taxon>Viridiplantae</taxon>
        <taxon>Streptophyta</taxon>
        <taxon>Embryophyta</taxon>
        <taxon>Tracheophyta</taxon>
        <taxon>Spermatophyta</taxon>
        <taxon>Magnoliopsida</taxon>
        <taxon>Amborellales</taxon>
        <taxon>Amborellaceae</taxon>
        <taxon>Amborella</taxon>
    </lineage>
</organism>
<evidence type="ECO:0000256" key="4">
    <source>
        <dbReference type="ARBA" id="ARBA00022989"/>
    </source>
</evidence>
<comment type="similarity">
    <text evidence="2 6">Belongs to the drug/metabolite transporter (DMT) superfamily. Plant drug/metabolite exporter (P-DME) (TC 2.A.7.4) family.</text>
</comment>
<evidence type="ECO:0000256" key="5">
    <source>
        <dbReference type="ARBA" id="ARBA00023136"/>
    </source>
</evidence>
<proteinExistence type="inferred from homology"/>
<keyword evidence="3 6" id="KW-0812">Transmembrane</keyword>
<dbReference type="PANTHER" id="PTHR31218">
    <property type="entry name" value="WAT1-RELATED PROTEIN"/>
    <property type="match status" value="1"/>
</dbReference>
<dbReference type="GO" id="GO:0022857">
    <property type="term" value="F:transmembrane transporter activity"/>
    <property type="evidence" value="ECO:0007669"/>
    <property type="project" value="InterPro"/>
</dbReference>
<dbReference type="InterPro" id="IPR037185">
    <property type="entry name" value="EmrE-like"/>
</dbReference>
<sequence length="357" mass="38686">MFGSSINVVEDLLIPLGLVTVQAIYAGYGVFIAHFLAQGLDPLFFVIYGSLVTGMLLTPFALYLERNQRPAKFDPALFIQFLLISLGGVTVFQTLLLMGIKKTSPAYASAMPNLAPTFIFVIAWCLKLEKVDLKCMYTRVKILGALVCVSGALAMSFFQGTPVSYRLSGPSTIMHVSLVAREKVDHGRLIGCMYLLTAVFVVSCTMILQAATLAEYPAPLSLCAITSLIGAFITTIVKLLQDRNLDTGLPSMGYGYLISIALMGGFVNGLCTTFHAWSVKKRGPVLVSVFSPVGTVCSAILSMLLLGEALHIGSLGGMFLIFSGLYFVLWAKKKEGYAFDETSFKMENDDITKPLLS</sequence>
<dbReference type="Pfam" id="PF00892">
    <property type="entry name" value="EamA"/>
    <property type="match status" value="2"/>
</dbReference>
<dbReference type="GO" id="GO:0005886">
    <property type="term" value="C:plasma membrane"/>
    <property type="evidence" value="ECO:0000318"/>
    <property type="project" value="GO_Central"/>
</dbReference>
<keyword evidence="4 6" id="KW-1133">Transmembrane helix</keyword>
<feature type="transmembrane region" description="Helical" evidence="6">
    <location>
        <begin position="106"/>
        <end position="126"/>
    </location>
</feature>
<dbReference type="STRING" id="13333.W1P1C4"/>
<keyword evidence="9" id="KW-1185">Reference proteome</keyword>
<dbReference type="OrthoDB" id="642067at2759"/>
<dbReference type="InterPro" id="IPR030184">
    <property type="entry name" value="WAT1-related"/>
</dbReference>
<dbReference type="EMBL" id="KI394815">
    <property type="protein sequence ID" value="ERN00740.1"/>
    <property type="molecule type" value="Genomic_DNA"/>
</dbReference>
<dbReference type="SUPFAM" id="SSF103481">
    <property type="entry name" value="Multidrug resistance efflux transporter EmrE"/>
    <property type="match status" value="2"/>
</dbReference>
<feature type="transmembrane region" description="Helical" evidence="6">
    <location>
        <begin position="253"/>
        <end position="273"/>
    </location>
</feature>
<evidence type="ECO:0000256" key="6">
    <source>
        <dbReference type="RuleBase" id="RU363077"/>
    </source>
</evidence>
<evidence type="ECO:0000256" key="1">
    <source>
        <dbReference type="ARBA" id="ARBA00004141"/>
    </source>
</evidence>
<feature type="transmembrane region" description="Helical" evidence="6">
    <location>
        <begin position="285"/>
        <end position="306"/>
    </location>
</feature>
<name>W1P1C4_AMBTC</name>
<keyword evidence="5 6" id="KW-0472">Membrane</keyword>
<dbReference type="eggNOG" id="ENOG502QVME">
    <property type="taxonomic scope" value="Eukaryota"/>
</dbReference>